<dbReference type="InterPro" id="IPR045865">
    <property type="entry name" value="ACT-like_dom_sf"/>
</dbReference>
<keyword evidence="1 8" id="KW-0808">Transferase</keyword>
<organism evidence="11 12">
    <name type="scientific">Candidatus Paraluminiphilus aquimaris</name>
    <dbReference type="NCBI Taxonomy" id="2518994"/>
    <lineage>
        <taxon>Bacteria</taxon>
        <taxon>Pseudomonadati</taxon>
        <taxon>Pseudomonadota</taxon>
        <taxon>Gammaproteobacteria</taxon>
        <taxon>Cellvibrionales</taxon>
        <taxon>Halieaceae</taxon>
        <taxon>Candidatus Paraluminiphilus</taxon>
    </lineage>
</organism>
<dbReference type="PROSITE" id="PS51671">
    <property type="entry name" value="ACT"/>
    <property type="match status" value="2"/>
</dbReference>
<evidence type="ECO:0000313" key="12">
    <source>
        <dbReference type="Proteomes" id="UP001317963"/>
    </source>
</evidence>
<keyword evidence="3" id="KW-0677">Repeat</keyword>
<dbReference type="RefSeq" id="WP_279241843.1">
    <property type="nucleotide sequence ID" value="NZ_CP036501.1"/>
</dbReference>
<keyword evidence="6 8" id="KW-0511">Multifunctional enzyme</keyword>
<comment type="similarity">
    <text evidence="8">Belongs to the GlnD family.</text>
</comment>
<dbReference type="InterPro" id="IPR002912">
    <property type="entry name" value="ACT_dom"/>
</dbReference>
<keyword evidence="12" id="KW-1185">Reference proteome</keyword>
<accession>A0ABY6Q7U6</accession>
<comment type="catalytic activity">
    <reaction evidence="8">
        <text>[protein-PII]-L-tyrosine + UTP = [protein-PII]-uridylyl-L-tyrosine + diphosphate</text>
        <dbReference type="Rhea" id="RHEA:13673"/>
        <dbReference type="Rhea" id="RHEA-COMP:12147"/>
        <dbReference type="Rhea" id="RHEA-COMP:12148"/>
        <dbReference type="ChEBI" id="CHEBI:33019"/>
        <dbReference type="ChEBI" id="CHEBI:46398"/>
        <dbReference type="ChEBI" id="CHEBI:46858"/>
        <dbReference type="ChEBI" id="CHEBI:90602"/>
        <dbReference type="EC" id="2.7.7.59"/>
    </reaction>
</comment>
<dbReference type="InterPro" id="IPR013546">
    <property type="entry name" value="PII_UdlTrfase/GS_AdlTrfase"/>
</dbReference>
<dbReference type="CDD" id="cd04899">
    <property type="entry name" value="ACT_ACR-UUR-like_2"/>
    <property type="match status" value="1"/>
</dbReference>
<evidence type="ECO:0000256" key="8">
    <source>
        <dbReference type="HAMAP-Rule" id="MF_00277"/>
    </source>
</evidence>
<dbReference type="SUPFAM" id="SSF109604">
    <property type="entry name" value="HD-domain/PDEase-like"/>
    <property type="match status" value="1"/>
</dbReference>
<keyword evidence="5 8" id="KW-0460">Magnesium</keyword>
<comment type="catalytic activity">
    <reaction evidence="7">
        <text>guanosine 3',5'-bis(diphosphate) + H2O = GDP + diphosphate + H(+)</text>
        <dbReference type="Rhea" id="RHEA:14253"/>
        <dbReference type="ChEBI" id="CHEBI:15377"/>
        <dbReference type="ChEBI" id="CHEBI:15378"/>
        <dbReference type="ChEBI" id="CHEBI:33019"/>
        <dbReference type="ChEBI" id="CHEBI:58189"/>
        <dbReference type="ChEBI" id="CHEBI:77828"/>
        <dbReference type="EC" id="3.1.7.2"/>
    </reaction>
</comment>
<sequence length="869" mass="97474">MATPLLTALIAELRSELKARNTELAGQFSPDVSVTPLLRSRCLAVDSALQRLWYHFDLDETGATLAAVGGYGRGELFPESDIDVLILVANERAPDTTALSGFISALWDLGLKIGHSVRTPDECISLASSDITVMTTLLETRLLSGSNDLLLEITRRLESEQVWPTATFFNGKIEEQSARHEKFGLTGYSLEPNVKSSPGGLRDIQVIGWIARRHFGIGLDELPTGEFLTEEELALLNEGHDALSRVRFALHAKTGREEDRLLFEHQQTLAKQWGFEDHGKLAVEQFMQAYFRNVQAVSHTTALLIDIFQKTLLHNEASASVIIDEDFELIDDRISARHEAVFSANPSNLLRIFSVIARDSRIKRIDPETTRLLRGSAPLLDDDFKQDPVNRRAFRDIIAAPHNMTKQLRRMLRHGVLARYLPAFGAIVGQMQFDMFHTYTVDAHTMQVIANCRRFLRADYTDTFPVTTRIAQRLRNPTLLFVAALFHDIGKGRGGDHSELGAVDARAFCEQHFFDEPDTELIVWLVSNHLFMSSFSQKRDISDPEEIQRFAEHVSTEERLDYLFTLTVADINGTNPELWNAWRSSLLRHLYTETRRALRRGLTNPLAREDVISATKKAAAHLLEFRGFLDDELDEIWAARGDDYFLRERPEDVAWHTEAIADFDDSGEPLVLIKQSSESLIANATQIFVNTQDTENVFPKVCSALELLDLSINDARIYSGTDGATLDTFFVLKADGSPVDSAPETLNMIERAIIAALTTSTLSQSNQRINRTLRSFLSPTEVTFIEDSNRNLTIMELSSPDRPGLLARVGQIMAENNISIQGAKIQTLGERVEDVFFLTTQQGDRLADDAVCERLREQVCTALDTGLAA</sequence>
<dbReference type="InterPro" id="IPR003607">
    <property type="entry name" value="HD/PDEase_dom"/>
</dbReference>
<evidence type="ECO:0000259" key="9">
    <source>
        <dbReference type="PROSITE" id="PS51671"/>
    </source>
</evidence>
<comment type="activity regulation">
    <text evidence="8">Uridylyltransferase (UTase) activity is inhibited by glutamine, while glutamine activates uridylyl-removing (UR) activity.</text>
</comment>
<dbReference type="PROSITE" id="PS51831">
    <property type="entry name" value="HD"/>
    <property type="match status" value="1"/>
</dbReference>
<dbReference type="SUPFAM" id="SSF81301">
    <property type="entry name" value="Nucleotidyltransferase"/>
    <property type="match status" value="1"/>
</dbReference>
<name>A0ABY6Q7U6_9GAMM</name>
<evidence type="ECO:0000256" key="1">
    <source>
        <dbReference type="ARBA" id="ARBA00022679"/>
    </source>
</evidence>
<dbReference type="Pfam" id="PF08335">
    <property type="entry name" value="GlnD_UR_UTase"/>
    <property type="match status" value="1"/>
</dbReference>
<evidence type="ECO:0000256" key="5">
    <source>
        <dbReference type="ARBA" id="ARBA00022842"/>
    </source>
</evidence>
<dbReference type="PIRSF" id="PIRSF006288">
    <property type="entry name" value="PII_uridyltransf"/>
    <property type="match status" value="1"/>
</dbReference>
<dbReference type="Pfam" id="PF01966">
    <property type="entry name" value="HD"/>
    <property type="match status" value="1"/>
</dbReference>
<comment type="domain">
    <text evidence="8">Has four distinct domains: an N-terminal nucleotidyltransferase (NT) domain responsible for UTase activity, a central HD domain that encodes UR activity, and two C-terminal ACT domains that seem to have a role in glutamine sensing.</text>
</comment>
<dbReference type="SMART" id="SM00471">
    <property type="entry name" value="HDc"/>
    <property type="match status" value="1"/>
</dbReference>
<dbReference type="Proteomes" id="UP001317963">
    <property type="component" value="Chromosome"/>
</dbReference>
<evidence type="ECO:0000256" key="3">
    <source>
        <dbReference type="ARBA" id="ARBA00022737"/>
    </source>
</evidence>
<gene>
    <name evidence="8 11" type="primary">glnD</name>
    <name evidence="11" type="ORF">E0F26_11690</name>
</gene>
<reference evidence="11 12" key="1">
    <citation type="submission" date="2019-02" db="EMBL/GenBank/DDBJ databases">
        <title>Halieaceae_genomes.</title>
        <authorList>
            <person name="Li S.-H."/>
        </authorList>
    </citation>
    <scope>NUCLEOTIDE SEQUENCE [LARGE SCALE GENOMIC DNA]</scope>
    <source>
        <strain evidence="11 12">JH123</strain>
    </source>
</reference>
<dbReference type="CDD" id="cd04900">
    <property type="entry name" value="ACT_UUR-like_1"/>
    <property type="match status" value="1"/>
</dbReference>
<feature type="domain" description="HD" evidence="10">
    <location>
        <begin position="441"/>
        <end position="563"/>
    </location>
</feature>
<evidence type="ECO:0000256" key="7">
    <source>
        <dbReference type="ARBA" id="ARBA00047968"/>
    </source>
</evidence>
<evidence type="ECO:0000259" key="10">
    <source>
        <dbReference type="PROSITE" id="PS51831"/>
    </source>
</evidence>
<evidence type="ECO:0000256" key="2">
    <source>
        <dbReference type="ARBA" id="ARBA00022695"/>
    </source>
</evidence>
<dbReference type="Gene3D" id="1.10.3090.10">
    <property type="entry name" value="cca-adding enzyme, domain 2"/>
    <property type="match status" value="1"/>
</dbReference>
<comment type="function">
    <text evidence="8">Modifies, by uridylylation and deuridylylation, the PII regulatory proteins (GlnB and homologs), in response to the nitrogen status of the cell that GlnD senses through the glutamine level. Under low glutamine levels, catalyzes the conversion of the PII proteins and UTP to PII-UMP and PPi, while under higher glutamine levels, GlnD hydrolyzes PII-UMP to PII and UMP (deuridylylation). Thus, controls uridylylation state and activity of the PII proteins, and plays an important role in the regulation of nitrogen metabolism.</text>
</comment>
<dbReference type="Gene3D" id="3.30.70.260">
    <property type="match status" value="1"/>
</dbReference>
<dbReference type="InterPro" id="IPR002934">
    <property type="entry name" value="Polymerase_NTP_transf_dom"/>
</dbReference>
<dbReference type="EMBL" id="CP036501">
    <property type="protein sequence ID" value="UZP75357.1"/>
    <property type="molecule type" value="Genomic_DNA"/>
</dbReference>
<keyword evidence="4 8" id="KW-0378">Hydrolase</keyword>
<evidence type="ECO:0000256" key="4">
    <source>
        <dbReference type="ARBA" id="ARBA00022801"/>
    </source>
</evidence>
<comment type="caution">
    <text evidence="8">Lacks conserved residue(s) required for the propagation of feature annotation.</text>
</comment>
<feature type="region of interest" description="Uridylyltransferase" evidence="8">
    <location>
        <begin position="1"/>
        <end position="322"/>
    </location>
</feature>
<dbReference type="SUPFAM" id="SSF55021">
    <property type="entry name" value="ACT-like"/>
    <property type="match status" value="1"/>
</dbReference>
<dbReference type="NCBIfam" id="TIGR01693">
    <property type="entry name" value="UTase_glnD"/>
    <property type="match status" value="1"/>
</dbReference>
<dbReference type="PANTHER" id="PTHR47320">
    <property type="entry name" value="BIFUNCTIONAL URIDYLYLTRANSFERASE/URIDYLYL-REMOVING ENZYME"/>
    <property type="match status" value="1"/>
</dbReference>
<dbReference type="Pfam" id="PF01842">
    <property type="entry name" value="ACT"/>
    <property type="match status" value="1"/>
</dbReference>
<dbReference type="Pfam" id="PF01909">
    <property type="entry name" value="NTP_transf_2"/>
    <property type="match status" value="1"/>
</dbReference>
<dbReference type="GO" id="GO:0008773">
    <property type="term" value="F:[protein-PII] uridylyltransferase activity"/>
    <property type="evidence" value="ECO:0007669"/>
    <property type="project" value="UniProtKB-EC"/>
</dbReference>
<dbReference type="SUPFAM" id="SSF81593">
    <property type="entry name" value="Nucleotidyltransferase substrate binding subunit/domain"/>
    <property type="match status" value="1"/>
</dbReference>
<dbReference type="InterPro" id="IPR006674">
    <property type="entry name" value="HD_domain"/>
</dbReference>
<comment type="cofactor">
    <cofactor evidence="8">
        <name>Mg(2+)</name>
        <dbReference type="ChEBI" id="CHEBI:18420"/>
    </cofactor>
</comment>
<dbReference type="InterPro" id="IPR043519">
    <property type="entry name" value="NT_sf"/>
</dbReference>
<protein>
    <recommendedName>
        <fullName evidence="8">Bifunctional uridylyltransferase/uridylyl-removing enzyme</fullName>
        <shortName evidence="8">UTase/UR</shortName>
    </recommendedName>
    <alternativeName>
        <fullName evidence="8">Bifunctional [protein-PII] modification enzyme</fullName>
    </alternativeName>
    <alternativeName>
        <fullName evidence="8">Bifunctional nitrogen sensor protein</fullName>
    </alternativeName>
    <domain>
        <recommendedName>
            <fullName evidence="8">[Protein-PII] uridylyltransferase</fullName>
            <shortName evidence="8">PII uridylyltransferase</shortName>
            <shortName evidence="8">UTase</shortName>
            <ecNumber evidence="8">2.7.7.59</ecNumber>
        </recommendedName>
    </domain>
    <domain>
        <recommendedName>
            <fullName evidence="8">[Protein-PII]-UMP uridylyl-removing enzyme</fullName>
            <shortName evidence="8">UR</shortName>
            <ecNumber evidence="8">3.1.4.-</ecNumber>
        </recommendedName>
    </domain>
</protein>
<dbReference type="EC" id="2.7.7.59" evidence="8"/>
<evidence type="ECO:0000256" key="6">
    <source>
        <dbReference type="ARBA" id="ARBA00023268"/>
    </source>
</evidence>
<dbReference type="PANTHER" id="PTHR47320:SF1">
    <property type="entry name" value="BIFUNCTIONAL URIDYLYLTRANSFERASE_URIDYLYL-REMOVING ENZYME"/>
    <property type="match status" value="1"/>
</dbReference>
<dbReference type="CDD" id="cd00077">
    <property type="entry name" value="HDc"/>
    <property type="match status" value="1"/>
</dbReference>
<keyword evidence="2 8" id="KW-0548">Nucleotidyltransferase</keyword>
<dbReference type="HAMAP" id="MF_00277">
    <property type="entry name" value="PII_uridylyl_transf"/>
    <property type="match status" value="1"/>
</dbReference>
<dbReference type="EC" id="3.1.4.-" evidence="8"/>
<dbReference type="CDD" id="cd05401">
    <property type="entry name" value="NT_GlnE_GlnD_like"/>
    <property type="match status" value="1"/>
</dbReference>
<evidence type="ECO:0000313" key="11">
    <source>
        <dbReference type="EMBL" id="UZP75357.1"/>
    </source>
</evidence>
<proteinExistence type="inferred from homology"/>
<feature type="domain" description="ACT" evidence="9">
    <location>
        <begin position="686"/>
        <end position="771"/>
    </location>
</feature>
<comment type="catalytic activity">
    <reaction evidence="8">
        <text>[protein-PII]-uridylyl-L-tyrosine + H2O = [protein-PII]-L-tyrosine + UMP + H(+)</text>
        <dbReference type="Rhea" id="RHEA:48600"/>
        <dbReference type="Rhea" id="RHEA-COMP:12147"/>
        <dbReference type="Rhea" id="RHEA-COMP:12148"/>
        <dbReference type="ChEBI" id="CHEBI:15377"/>
        <dbReference type="ChEBI" id="CHEBI:15378"/>
        <dbReference type="ChEBI" id="CHEBI:46858"/>
        <dbReference type="ChEBI" id="CHEBI:57865"/>
        <dbReference type="ChEBI" id="CHEBI:90602"/>
    </reaction>
</comment>
<dbReference type="InterPro" id="IPR010043">
    <property type="entry name" value="UTase/UR"/>
</dbReference>
<feature type="domain" description="ACT" evidence="9">
    <location>
        <begin position="794"/>
        <end position="869"/>
    </location>
</feature>